<evidence type="ECO:0000313" key="10">
    <source>
        <dbReference type="EMBL" id="CAK9164863.1"/>
    </source>
</evidence>
<comment type="caution">
    <text evidence="10">The sequence shown here is derived from an EMBL/GenBank/DDBJ whole genome shotgun (WGS) entry which is preliminary data.</text>
</comment>
<keyword evidence="4" id="KW-0964">Secreted</keyword>
<evidence type="ECO:0000256" key="7">
    <source>
        <dbReference type="ARBA" id="ARBA00023316"/>
    </source>
</evidence>
<protein>
    <recommendedName>
        <fullName evidence="12">Polygalacturonase</fullName>
    </recommendedName>
</protein>
<evidence type="ECO:0000256" key="6">
    <source>
        <dbReference type="ARBA" id="ARBA00023295"/>
    </source>
</evidence>
<dbReference type="InterPro" id="IPR006626">
    <property type="entry name" value="PbH1"/>
</dbReference>
<evidence type="ECO:0000313" key="11">
    <source>
        <dbReference type="Proteomes" id="UP001642360"/>
    </source>
</evidence>
<dbReference type="InterPro" id="IPR000743">
    <property type="entry name" value="Glyco_hydro_28"/>
</dbReference>
<keyword evidence="5 9" id="KW-0378">Hydrolase</keyword>
<feature type="active site" evidence="8">
    <location>
        <position position="187"/>
    </location>
</feature>
<dbReference type="PANTHER" id="PTHR31375">
    <property type="match status" value="1"/>
</dbReference>
<dbReference type="InterPro" id="IPR011050">
    <property type="entry name" value="Pectin_lyase_fold/virulence"/>
</dbReference>
<evidence type="ECO:0000256" key="2">
    <source>
        <dbReference type="ARBA" id="ARBA00008834"/>
    </source>
</evidence>
<dbReference type="GO" id="GO:0071555">
    <property type="term" value="P:cell wall organization"/>
    <property type="evidence" value="ECO:0007669"/>
    <property type="project" value="UniProtKB-KW"/>
</dbReference>
<dbReference type="PROSITE" id="PS00502">
    <property type="entry name" value="POLYGALACTURONASE"/>
    <property type="match status" value="1"/>
</dbReference>
<evidence type="ECO:0008006" key="12">
    <source>
        <dbReference type="Google" id="ProtNLM"/>
    </source>
</evidence>
<organism evidence="10 11">
    <name type="scientific">Ilex paraguariensis</name>
    <name type="common">yerba mate</name>
    <dbReference type="NCBI Taxonomy" id="185542"/>
    <lineage>
        <taxon>Eukaryota</taxon>
        <taxon>Viridiplantae</taxon>
        <taxon>Streptophyta</taxon>
        <taxon>Embryophyta</taxon>
        <taxon>Tracheophyta</taxon>
        <taxon>Spermatophyta</taxon>
        <taxon>Magnoliopsida</taxon>
        <taxon>eudicotyledons</taxon>
        <taxon>Gunneridae</taxon>
        <taxon>Pentapetalae</taxon>
        <taxon>asterids</taxon>
        <taxon>campanulids</taxon>
        <taxon>Aquifoliales</taxon>
        <taxon>Aquifoliaceae</taxon>
        <taxon>Ilex</taxon>
    </lineage>
</organism>
<dbReference type="GO" id="GO:0004553">
    <property type="term" value="F:hydrolase activity, hydrolyzing O-glycosyl compounds"/>
    <property type="evidence" value="ECO:0007669"/>
    <property type="project" value="UniProtKB-ARBA"/>
</dbReference>
<comment type="similarity">
    <text evidence="2 9">Belongs to the glycosyl hydrolase 28 family.</text>
</comment>
<accession>A0ABC8TCY9</accession>
<keyword evidence="3" id="KW-0134">Cell wall</keyword>
<comment type="subcellular location">
    <subcellularLocation>
        <location evidence="1">Secreted</location>
        <location evidence="1">Cell wall</location>
    </subcellularLocation>
</comment>
<dbReference type="SMART" id="SM00710">
    <property type="entry name" value="PbH1"/>
    <property type="match status" value="6"/>
</dbReference>
<keyword evidence="11" id="KW-1185">Reference proteome</keyword>
<dbReference type="Gene3D" id="2.160.20.10">
    <property type="entry name" value="Single-stranded right-handed beta-helix, Pectin lyase-like"/>
    <property type="match status" value="1"/>
</dbReference>
<evidence type="ECO:0000256" key="9">
    <source>
        <dbReference type="RuleBase" id="RU361169"/>
    </source>
</evidence>
<evidence type="ECO:0000256" key="3">
    <source>
        <dbReference type="ARBA" id="ARBA00022512"/>
    </source>
</evidence>
<keyword evidence="7" id="KW-0961">Cell wall biogenesis/degradation</keyword>
<dbReference type="SUPFAM" id="SSF51126">
    <property type="entry name" value="Pectin lyase-like"/>
    <property type="match status" value="1"/>
</dbReference>
<evidence type="ECO:0000256" key="8">
    <source>
        <dbReference type="PROSITE-ProRule" id="PRU10052"/>
    </source>
</evidence>
<evidence type="ECO:0000256" key="4">
    <source>
        <dbReference type="ARBA" id="ARBA00022525"/>
    </source>
</evidence>
<gene>
    <name evidence="10" type="ORF">ILEXP_LOCUS34009</name>
</gene>
<dbReference type="EMBL" id="CAUOFW020004281">
    <property type="protein sequence ID" value="CAK9164863.1"/>
    <property type="molecule type" value="Genomic_DNA"/>
</dbReference>
<name>A0ABC8TCY9_9AQUA</name>
<evidence type="ECO:0000256" key="5">
    <source>
        <dbReference type="ARBA" id="ARBA00022801"/>
    </source>
</evidence>
<dbReference type="Proteomes" id="UP001642360">
    <property type="component" value="Unassembled WGS sequence"/>
</dbReference>
<sequence>MPKAFLQAWAAACRAAIGTPVLCIPEGYTFLLSPTTFQGPCTSPNINVQIDGNIVAPSDPRSWTSLDLHNWLAFSKISGLVIDGTGRIDGQGSGLGLYDCDNLQLSGLTHINSPRDHINIVGCTGLTISNLHIIAPDLSPTTDGINIGKSDHIEIHDSIIATGDDCIAIGGESTYINVTGIECGPGHGISIGSLGANGMSDTVEEVHVKNCSFTGTMFAARIKTWQGGSEYARHISFEDITLVAAGTPILIDQYYCISTPNCKNQISDVFYTNVRGTSSTDVAIKLSCSETAGCTNIVLNNIDITSIDDPTHITSSSCLNAHGTSSLTNPVVDCLIP</sequence>
<evidence type="ECO:0000256" key="1">
    <source>
        <dbReference type="ARBA" id="ARBA00004191"/>
    </source>
</evidence>
<dbReference type="Pfam" id="PF00295">
    <property type="entry name" value="Glyco_hydro_28"/>
    <property type="match status" value="1"/>
</dbReference>
<proteinExistence type="inferred from homology"/>
<reference evidence="10 11" key="1">
    <citation type="submission" date="2024-02" db="EMBL/GenBank/DDBJ databases">
        <authorList>
            <person name="Vignale AGUSTIN F."/>
            <person name="Sosa J E."/>
            <person name="Modenutti C."/>
        </authorList>
    </citation>
    <scope>NUCLEOTIDE SEQUENCE [LARGE SCALE GENOMIC DNA]</scope>
</reference>
<dbReference type="InterPro" id="IPR012334">
    <property type="entry name" value="Pectin_lyas_fold"/>
</dbReference>
<keyword evidence="6 9" id="KW-0326">Glycosidase</keyword>
<dbReference type="AlphaFoldDB" id="A0ABC8TCY9"/>